<dbReference type="InterPro" id="IPR036612">
    <property type="entry name" value="KH_dom_type_1_sf"/>
</dbReference>
<feature type="compositionally biased region" description="Basic and acidic residues" evidence="7">
    <location>
        <begin position="524"/>
        <end position="542"/>
    </location>
</feature>
<gene>
    <name evidence="10" type="ORF">C1SCF055_LOCUS9228</name>
</gene>
<evidence type="ECO:0000259" key="9">
    <source>
        <dbReference type="PROSITE" id="PS50102"/>
    </source>
</evidence>
<dbReference type="InterPro" id="IPR035979">
    <property type="entry name" value="RBD_domain_sf"/>
</dbReference>
<protein>
    <recommendedName>
        <fullName evidence="9">RRM domain-containing protein</fullName>
    </recommendedName>
</protein>
<dbReference type="SMART" id="SM00322">
    <property type="entry name" value="KH"/>
    <property type="match status" value="4"/>
</dbReference>
<evidence type="ECO:0000313" key="12">
    <source>
        <dbReference type="Proteomes" id="UP001152797"/>
    </source>
</evidence>
<feature type="region of interest" description="Disordered" evidence="7">
    <location>
        <begin position="488"/>
        <end position="564"/>
    </location>
</feature>
<evidence type="ECO:0000313" key="11">
    <source>
        <dbReference type="EMBL" id="CAL1134820.1"/>
    </source>
</evidence>
<dbReference type="PROSITE" id="PS50084">
    <property type="entry name" value="KH_TYPE_1"/>
    <property type="match status" value="3"/>
</dbReference>
<sequence length="932" mass="100547">MTAIPCCCLVPSDAAGLIIGSWAARWRKGYRRAGATVRQICEESKAQVNVSGDRDTPKALSDRIVTIQGTPEQIEIACREVIRIVHRSQELDDTEDGIFVTVVPCGAVEHVVGPGGDTIRELVETIGAEVNISRNGIIGTELQPVSVAGTPKQMLDATMKVLGLVQELADKGGLTIESARGRRGWMDMDGFVASFDFWAIRGGAMDVKNEKIEVMTRWALVAFGVVVLLRLKFVLFAAALPILAYWHYSGADKNEDQQEDVQAPADEEDDKEDFEAEEDSFQGFKSKEDTDIYGDEFWSDKPGKDRSSNRDAGGFSWDAGRDELDDLLADDFGSSLPKGDFRPKDDDLSKEDFGFGKRNNLGLGDGGFGDADFGLGLGPTDIDFGDRKERDEGKGKGKGKSKDKGKEPREADPKQVFVANLGDAHEDDIRAFFEQAGDIERLKTLRNPDGSSKGVGFVTFRTEEQAQKALTFHNRPFEGGSIVVRLAHAGNKKGEKGEKGDGRGDRGDRGDRDRDGPPSFPGFRGDRDDDRDRMDRRPERSNGKGKGRGKGSKGTGDVDDALEDALSGHDGPLRLADFDFAARRFLGELRSRDRSDGGTRFVEAMDMVLKYTSTKDRSSVRKWTAYVFTLLQKFDPALSEEIRERDQVRVAVFSAGMCCDLGSWGTLGTLFGFVVSSSAAAWVVGRAGRTVSELRAKSGASLEVARNGGPLRLVEVRGNKAERQKAVELLLDTIEELPAGAPRETQLLAPPNAVLEISRLQRSTSARVQVENLGPEGADGFGTGSGCRLIILSGPREAVREAAIHAAAMLGQASAPPVGMQATCSSCGDLFSDDAAFCKKCGQKRAEASRGRTARSVSPVASIRGAIHNGLGNGSSHRALSIGPGTKGLPSSDGETQLLKALLAGPMPQASRLELLLPADFVTSPEARTAQR</sequence>
<dbReference type="SMART" id="SM00360">
    <property type="entry name" value="RRM"/>
    <property type="match status" value="1"/>
</dbReference>
<feature type="domain" description="RRM" evidence="9">
    <location>
        <begin position="414"/>
        <end position="489"/>
    </location>
</feature>
<dbReference type="SUPFAM" id="SSF54791">
    <property type="entry name" value="Eukaryotic type KH-domain (KH-domain type I)"/>
    <property type="match status" value="3"/>
</dbReference>
<keyword evidence="2" id="KW-0813">Transport</keyword>
<keyword evidence="5" id="KW-0810">Translation regulation</keyword>
<feature type="region of interest" description="Disordered" evidence="7">
    <location>
        <begin position="293"/>
        <end position="316"/>
    </location>
</feature>
<keyword evidence="4" id="KW-0509">mRNA transport</keyword>
<dbReference type="GO" id="GO:0051028">
    <property type="term" value="P:mRNA transport"/>
    <property type="evidence" value="ECO:0007669"/>
    <property type="project" value="UniProtKB-KW"/>
</dbReference>
<name>A0A9P1BZK0_9DINO</name>
<dbReference type="SUPFAM" id="SSF54928">
    <property type="entry name" value="RNA-binding domain, RBD"/>
    <property type="match status" value="1"/>
</dbReference>
<dbReference type="PROSITE" id="PS50102">
    <property type="entry name" value="RRM"/>
    <property type="match status" value="1"/>
</dbReference>
<evidence type="ECO:0000256" key="8">
    <source>
        <dbReference type="SAM" id="Phobius"/>
    </source>
</evidence>
<evidence type="ECO:0000256" key="5">
    <source>
        <dbReference type="ARBA" id="ARBA00022845"/>
    </source>
</evidence>
<evidence type="ECO:0000256" key="7">
    <source>
        <dbReference type="SAM" id="MobiDB-lite"/>
    </source>
</evidence>
<feature type="region of interest" description="Disordered" evidence="7">
    <location>
        <begin position="868"/>
        <end position="893"/>
    </location>
</feature>
<dbReference type="Gene3D" id="3.30.70.330">
    <property type="match status" value="1"/>
</dbReference>
<dbReference type="CDD" id="cd00105">
    <property type="entry name" value="KH-I"/>
    <property type="match status" value="1"/>
</dbReference>
<comment type="caution">
    <text evidence="10">The sequence shown here is derived from an EMBL/GenBank/DDBJ whole genome shotgun (WGS) entry which is preliminary data.</text>
</comment>
<dbReference type="InterPro" id="IPR012677">
    <property type="entry name" value="Nucleotide-bd_a/b_plait_sf"/>
</dbReference>
<dbReference type="CDD" id="cd00590">
    <property type="entry name" value="RRM_SF"/>
    <property type="match status" value="1"/>
</dbReference>
<feature type="region of interest" description="Disordered" evidence="7">
    <location>
        <begin position="255"/>
        <end position="280"/>
    </location>
</feature>
<proteinExistence type="inferred from homology"/>
<dbReference type="OrthoDB" id="441329at2759"/>
<dbReference type="Proteomes" id="UP001152797">
    <property type="component" value="Unassembled WGS sequence"/>
</dbReference>
<keyword evidence="12" id="KW-1185">Reference proteome</keyword>
<evidence type="ECO:0000256" key="3">
    <source>
        <dbReference type="ARBA" id="ARBA00022737"/>
    </source>
</evidence>
<comment type="similarity">
    <text evidence="1">Belongs to the RRM IMP/VICKZ family.</text>
</comment>
<evidence type="ECO:0000256" key="1">
    <source>
        <dbReference type="ARBA" id="ARBA00009094"/>
    </source>
</evidence>
<dbReference type="Gene3D" id="3.30.1370.10">
    <property type="entry name" value="K Homology domain, type 1"/>
    <property type="match status" value="3"/>
</dbReference>
<dbReference type="EMBL" id="CAMXCT020000635">
    <property type="protein sequence ID" value="CAL1134820.1"/>
    <property type="molecule type" value="Genomic_DNA"/>
</dbReference>
<dbReference type="GO" id="GO:0003723">
    <property type="term" value="F:RNA binding"/>
    <property type="evidence" value="ECO:0007669"/>
    <property type="project" value="UniProtKB-UniRule"/>
</dbReference>
<keyword evidence="3" id="KW-0677">Repeat</keyword>
<keyword evidence="6" id="KW-0694">RNA-binding</keyword>
<reference evidence="10" key="1">
    <citation type="submission" date="2022-10" db="EMBL/GenBank/DDBJ databases">
        <authorList>
            <person name="Chen Y."/>
            <person name="Dougan E. K."/>
            <person name="Chan C."/>
            <person name="Rhodes N."/>
            <person name="Thang M."/>
        </authorList>
    </citation>
    <scope>NUCLEOTIDE SEQUENCE</scope>
</reference>
<dbReference type="EMBL" id="CAMXCT010000635">
    <property type="protein sequence ID" value="CAI3981445.1"/>
    <property type="molecule type" value="Genomic_DNA"/>
</dbReference>
<dbReference type="InterPro" id="IPR000504">
    <property type="entry name" value="RRM_dom"/>
</dbReference>
<dbReference type="Pfam" id="PF00013">
    <property type="entry name" value="KH_1"/>
    <property type="match status" value="3"/>
</dbReference>
<keyword evidence="8" id="KW-1133">Transmembrane helix</keyword>
<evidence type="ECO:0000256" key="6">
    <source>
        <dbReference type="PROSITE-ProRule" id="PRU00176"/>
    </source>
</evidence>
<dbReference type="GO" id="GO:0006417">
    <property type="term" value="P:regulation of translation"/>
    <property type="evidence" value="ECO:0007669"/>
    <property type="project" value="UniProtKB-KW"/>
</dbReference>
<feature type="compositionally biased region" description="Basic and acidic residues" evidence="7">
    <location>
        <begin position="384"/>
        <end position="413"/>
    </location>
</feature>
<dbReference type="EMBL" id="CAMXCT030000635">
    <property type="protein sequence ID" value="CAL4768757.1"/>
    <property type="molecule type" value="Genomic_DNA"/>
</dbReference>
<feature type="compositionally biased region" description="Basic and acidic residues" evidence="7">
    <location>
        <begin position="298"/>
        <end position="309"/>
    </location>
</feature>
<dbReference type="PANTHER" id="PTHR10288">
    <property type="entry name" value="KH DOMAIN CONTAINING RNA BINDING PROTEIN"/>
    <property type="match status" value="1"/>
</dbReference>
<keyword evidence="8" id="KW-0812">Transmembrane</keyword>
<dbReference type="Pfam" id="PF00076">
    <property type="entry name" value="RRM_1"/>
    <property type="match status" value="1"/>
</dbReference>
<dbReference type="InterPro" id="IPR004088">
    <property type="entry name" value="KH_dom_type_1"/>
</dbReference>
<evidence type="ECO:0000256" key="2">
    <source>
        <dbReference type="ARBA" id="ARBA00022448"/>
    </source>
</evidence>
<evidence type="ECO:0000256" key="4">
    <source>
        <dbReference type="ARBA" id="ARBA00022816"/>
    </source>
</evidence>
<keyword evidence="8" id="KW-0472">Membrane</keyword>
<feature type="region of interest" description="Disordered" evidence="7">
    <location>
        <begin position="379"/>
        <end position="414"/>
    </location>
</feature>
<organism evidence="10">
    <name type="scientific">Cladocopium goreaui</name>
    <dbReference type="NCBI Taxonomy" id="2562237"/>
    <lineage>
        <taxon>Eukaryota</taxon>
        <taxon>Sar</taxon>
        <taxon>Alveolata</taxon>
        <taxon>Dinophyceae</taxon>
        <taxon>Suessiales</taxon>
        <taxon>Symbiodiniaceae</taxon>
        <taxon>Cladocopium</taxon>
    </lineage>
</organism>
<dbReference type="InterPro" id="IPR004087">
    <property type="entry name" value="KH_dom"/>
</dbReference>
<feature type="compositionally biased region" description="Acidic residues" evidence="7">
    <location>
        <begin position="265"/>
        <end position="280"/>
    </location>
</feature>
<accession>A0A9P1BZK0</accession>
<reference evidence="11" key="2">
    <citation type="submission" date="2024-04" db="EMBL/GenBank/DDBJ databases">
        <authorList>
            <person name="Chen Y."/>
            <person name="Shah S."/>
            <person name="Dougan E. K."/>
            <person name="Thang M."/>
            <person name="Chan C."/>
        </authorList>
    </citation>
    <scope>NUCLEOTIDE SEQUENCE [LARGE SCALE GENOMIC DNA]</scope>
</reference>
<dbReference type="AlphaFoldDB" id="A0A9P1BZK0"/>
<evidence type="ECO:0000313" key="10">
    <source>
        <dbReference type="EMBL" id="CAI3981445.1"/>
    </source>
</evidence>
<feature type="transmembrane region" description="Helical" evidence="8">
    <location>
        <begin position="218"/>
        <end position="248"/>
    </location>
</feature>
<feature type="compositionally biased region" description="Basic and acidic residues" evidence="7">
    <location>
        <begin position="492"/>
        <end position="516"/>
    </location>
</feature>